<feature type="domain" description="Transposase IS66 zinc-finger binding" evidence="4">
    <location>
        <begin position="105"/>
        <end position="151"/>
    </location>
</feature>
<proteinExistence type="predicted"/>
<organism evidence="6 7">
    <name type="scientific">Methanoculleus receptaculi</name>
    <dbReference type="NCBI Taxonomy" id="394967"/>
    <lineage>
        <taxon>Archaea</taxon>
        <taxon>Methanobacteriati</taxon>
        <taxon>Methanobacteriota</taxon>
        <taxon>Stenosarchaea group</taxon>
        <taxon>Methanomicrobia</taxon>
        <taxon>Methanomicrobiales</taxon>
        <taxon>Methanomicrobiaceae</taxon>
        <taxon>Methanoculleus</taxon>
    </lineage>
</organism>
<feature type="compositionally biased region" description="Polar residues" evidence="2">
    <location>
        <begin position="50"/>
        <end position="60"/>
    </location>
</feature>
<dbReference type="RefSeq" id="WP_318622352.1">
    <property type="nucleotide sequence ID" value="NZ_CP137642.1"/>
</dbReference>
<evidence type="ECO:0000259" key="5">
    <source>
        <dbReference type="Pfam" id="PF20042"/>
    </source>
</evidence>
<dbReference type="InterPro" id="IPR052344">
    <property type="entry name" value="Transposase-related"/>
</dbReference>
<feature type="region of interest" description="Disordered" evidence="2">
    <location>
        <begin position="48"/>
        <end position="87"/>
    </location>
</feature>
<sequence length="486" mass="54837">MERDDILALIQNDPEAIVTIIQRLEEEVKQLQELCSLQQTRIAELERRLNMNSQNSSRPPSTDGFKRPQKERKKTGKRPGGQKGHEGRTIEWCETPDIIQTHRADVCEECGAYLALVPASSVQKRQVHDIPPLQVVVTEHHAETVVCPHCGRIHEGSFPEEVPAYLQYGYNIRALMVYFCIYQLLPYERSAEIFTDIFGCSPVKATLMQSVSACAANLDGFEEEVKHLLQGAPVLHADETGFRVNGKREWLHTASTDLLTLYGHHPKRGSAAMDAIGVLPAFKGIMVHDCWSPYFGYACEHAVCNAHILRDLKGISENTGQHWSDEMHDLLLEIYAAVDGAPESAGSLTPIEIEEFQRRFDLILESGKAENPSSPLPVQGGRRSRKRRTPAENLIDRCQRYRVEILRFMTDFRVPFTNNLAERDIRMVKVQQKISGTFRSVEGASNFCRVRGYISTVRKNGGSVITAIRKAFEGEPFIPTAAYRYT</sequence>
<feature type="domain" description="Transposase IS66 central" evidence="3">
    <location>
        <begin position="167"/>
        <end position="445"/>
    </location>
</feature>
<feature type="compositionally biased region" description="Basic residues" evidence="2">
    <location>
        <begin position="67"/>
        <end position="77"/>
    </location>
</feature>
<dbReference type="InterPro" id="IPR024474">
    <property type="entry name" value="Znf_dom_IS66"/>
</dbReference>
<dbReference type="Pfam" id="PF20042">
    <property type="entry name" value="DUF6444"/>
    <property type="match status" value="1"/>
</dbReference>
<reference evidence="6 7" key="1">
    <citation type="submission" date="2023-10" db="EMBL/GenBank/DDBJ databases">
        <title>The complete genome sequence of Methanoculleus receptaculi DSM 18860.</title>
        <authorList>
            <person name="Lai S.-J."/>
            <person name="You Y.-T."/>
            <person name="Chen S.-C."/>
        </authorList>
    </citation>
    <scope>NUCLEOTIDE SEQUENCE [LARGE SCALE GENOMIC DNA]</scope>
    <source>
        <strain evidence="6 7">DSM 18860</strain>
    </source>
</reference>
<dbReference type="PANTHER" id="PTHR33678">
    <property type="entry name" value="BLL1576 PROTEIN"/>
    <property type="match status" value="1"/>
</dbReference>
<dbReference type="PANTHER" id="PTHR33678:SF1">
    <property type="entry name" value="BLL1576 PROTEIN"/>
    <property type="match status" value="1"/>
</dbReference>
<dbReference type="InterPro" id="IPR004291">
    <property type="entry name" value="Transposase_IS66_central"/>
</dbReference>
<evidence type="ECO:0000256" key="2">
    <source>
        <dbReference type="SAM" id="MobiDB-lite"/>
    </source>
</evidence>
<dbReference type="InterPro" id="IPR045618">
    <property type="entry name" value="DUF6444"/>
</dbReference>
<feature type="coiled-coil region" evidence="1">
    <location>
        <begin position="21"/>
        <end position="48"/>
    </location>
</feature>
<feature type="domain" description="DUF6444" evidence="5">
    <location>
        <begin position="24"/>
        <end position="88"/>
    </location>
</feature>
<dbReference type="GeneID" id="85732412"/>
<accession>A0AAX4FY88</accession>
<dbReference type="NCBIfam" id="NF033517">
    <property type="entry name" value="transpos_IS66"/>
    <property type="match status" value="1"/>
</dbReference>
<evidence type="ECO:0000259" key="3">
    <source>
        <dbReference type="Pfam" id="PF03050"/>
    </source>
</evidence>
<dbReference type="Pfam" id="PF03050">
    <property type="entry name" value="DDE_Tnp_IS66"/>
    <property type="match status" value="1"/>
</dbReference>
<evidence type="ECO:0000256" key="1">
    <source>
        <dbReference type="SAM" id="Coils"/>
    </source>
</evidence>
<evidence type="ECO:0000259" key="4">
    <source>
        <dbReference type="Pfam" id="PF13005"/>
    </source>
</evidence>
<dbReference type="Proteomes" id="UP001305652">
    <property type="component" value="Chromosome"/>
</dbReference>
<name>A0AAX4FY88_9EURY</name>
<feature type="region of interest" description="Disordered" evidence="2">
    <location>
        <begin position="368"/>
        <end position="389"/>
    </location>
</feature>
<keyword evidence="7" id="KW-1185">Reference proteome</keyword>
<protein>
    <submittedName>
        <fullName evidence="6">IS66 family transposase</fullName>
    </submittedName>
</protein>
<dbReference type="EMBL" id="CP137642">
    <property type="protein sequence ID" value="WOX58518.1"/>
    <property type="molecule type" value="Genomic_DNA"/>
</dbReference>
<keyword evidence="1" id="KW-0175">Coiled coil</keyword>
<dbReference type="Pfam" id="PF13005">
    <property type="entry name" value="zf-IS66"/>
    <property type="match status" value="1"/>
</dbReference>
<evidence type="ECO:0000313" key="7">
    <source>
        <dbReference type="Proteomes" id="UP001305652"/>
    </source>
</evidence>
<gene>
    <name evidence="6" type="ORF">R6Y96_04605</name>
</gene>
<dbReference type="KEGG" id="mrc:R6Y96_04605"/>
<dbReference type="AlphaFoldDB" id="A0AAX4FY88"/>
<evidence type="ECO:0000313" key="6">
    <source>
        <dbReference type="EMBL" id="WOX58518.1"/>
    </source>
</evidence>